<feature type="coiled-coil region" evidence="1">
    <location>
        <begin position="126"/>
        <end position="192"/>
    </location>
</feature>
<comment type="caution">
    <text evidence="5">The sequence shown here is derived from an EMBL/GenBank/DDBJ whole genome shotgun (WGS) entry which is preliminary data.</text>
</comment>
<dbReference type="Gene3D" id="2.40.30.170">
    <property type="match status" value="1"/>
</dbReference>
<sequence length="424" mass="45758">MKDSPPPESGGSAPLFRQQAVAYQARSLEGEVLLSLSVRTRILVASAAVVIALALGFAALASYARIETVPGWVVPEGGLIRVTARQGGTVERLDVTEGQRVAVGQSLAVLRLSQDTDSGDAGAAIADYLRIELEAARAQADAEQERLLAQRRNLERQRAAMRQELEAGAGRLAAVTERLELLRNNVERVKAIAERGFASNRSVEESEMALLMAEQELVDVRTGIMVMERQIEEMDAQLRSIPFSIRAAEAQARASEAALERQGTELEVLSTYHATAPFDGRVVAVPVARGQSLDPQTAIAVITPEGSRLQAELFVPSRAAGFIQPGQEVRLMYQAFPYQKFGTAKGVVASVSRTVLAPAELSIPGLPISEPVFRVKVALASELVEAYGQQMPVQPGMLLSAGIVLDRRTLVEWLLDPLYAVGRM</sequence>
<accession>A0A419AAN7</accession>
<dbReference type="Gene3D" id="2.40.50.100">
    <property type="match status" value="1"/>
</dbReference>
<keyword evidence="1" id="KW-0175">Coiled coil</keyword>
<reference evidence="6" key="1">
    <citation type="submission" date="2018-09" db="EMBL/GenBank/DDBJ databases">
        <title>Paracoccus onubensis nov. sp. a moderate halophilic bacterium isolated from Gruta de las Maravillas (Aracena, Spain).</title>
        <authorList>
            <person name="Jurado V."/>
            <person name="Gutierrez-Patricio S."/>
            <person name="Gonzalez-Pimentel J.L."/>
            <person name="Miller A.Z."/>
            <person name="Laiz L."/>
            <person name="Saiz-Jimenez C."/>
        </authorList>
    </citation>
    <scope>NUCLEOTIDE SEQUENCE [LARGE SCALE GENOMIC DNA]</scope>
    <source>
        <strain evidence="6">DSM 26381</strain>
    </source>
</reference>
<feature type="transmembrane region" description="Helical" evidence="2">
    <location>
        <begin position="42"/>
        <end position="64"/>
    </location>
</feature>
<evidence type="ECO:0000259" key="3">
    <source>
        <dbReference type="Pfam" id="PF25973"/>
    </source>
</evidence>
<keyword evidence="2" id="KW-0472">Membrane</keyword>
<evidence type="ECO:0000313" key="5">
    <source>
        <dbReference type="EMBL" id="RJL20127.1"/>
    </source>
</evidence>
<feature type="domain" description="AprE-like beta-barrel" evidence="4">
    <location>
        <begin position="311"/>
        <end position="404"/>
    </location>
</feature>
<gene>
    <name evidence="5" type="ORF">D3P05_03945</name>
</gene>
<evidence type="ECO:0000259" key="4">
    <source>
        <dbReference type="Pfam" id="PF26002"/>
    </source>
</evidence>
<organism evidence="5 6">
    <name type="scientific">Paracoccus siganidrum</name>
    <dbReference type="NCBI Taxonomy" id="1276757"/>
    <lineage>
        <taxon>Bacteria</taxon>
        <taxon>Pseudomonadati</taxon>
        <taxon>Pseudomonadota</taxon>
        <taxon>Alphaproteobacteria</taxon>
        <taxon>Rhodobacterales</taxon>
        <taxon>Paracoccaceae</taxon>
        <taxon>Paracoccus</taxon>
    </lineage>
</organism>
<dbReference type="AlphaFoldDB" id="A0A419AAN7"/>
<dbReference type="OrthoDB" id="9810980at2"/>
<dbReference type="EMBL" id="QZEW01000012">
    <property type="protein sequence ID" value="RJL20127.1"/>
    <property type="molecule type" value="Genomic_DNA"/>
</dbReference>
<evidence type="ECO:0000256" key="1">
    <source>
        <dbReference type="SAM" id="Coils"/>
    </source>
</evidence>
<name>A0A419AAN7_9RHOB</name>
<keyword evidence="2" id="KW-1133">Transmembrane helix</keyword>
<proteinExistence type="predicted"/>
<dbReference type="Proteomes" id="UP000283587">
    <property type="component" value="Unassembled WGS sequence"/>
</dbReference>
<dbReference type="RefSeq" id="WP_119896881.1">
    <property type="nucleotide sequence ID" value="NZ_QNRC01000015.1"/>
</dbReference>
<dbReference type="PRINTS" id="PR01490">
    <property type="entry name" value="RTXTOXIND"/>
</dbReference>
<dbReference type="Pfam" id="PF25973">
    <property type="entry name" value="BSH_CzcB"/>
    <property type="match status" value="1"/>
</dbReference>
<evidence type="ECO:0000256" key="2">
    <source>
        <dbReference type="SAM" id="Phobius"/>
    </source>
</evidence>
<dbReference type="Pfam" id="PF26002">
    <property type="entry name" value="Beta-barrel_AprE"/>
    <property type="match status" value="1"/>
</dbReference>
<protein>
    <submittedName>
        <fullName evidence="5">HlyD family efflux transporter periplasmic adaptor subunit</fullName>
    </submittedName>
</protein>
<dbReference type="PANTHER" id="PTHR30386:SF28">
    <property type="entry name" value="EXPORTED PROTEIN"/>
    <property type="match status" value="1"/>
</dbReference>
<keyword evidence="2" id="KW-0812">Transmembrane</keyword>
<dbReference type="PANTHER" id="PTHR30386">
    <property type="entry name" value="MEMBRANE FUSION SUBUNIT OF EMRAB-TOLC MULTIDRUG EFFLUX PUMP"/>
    <property type="match status" value="1"/>
</dbReference>
<dbReference type="InterPro" id="IPR058982">
    <property type="entry name" value="Beta-barrel_AprE"/>
</dbReference>
<dbReference type="InterPro" id="IPR058647">
    <property type="entry name" value="BSH_CzcB-like"/>
</dbReference>
<evidence type="ECO:0000313" key="6">
    <source>
        <dbReference type="Proteomes" id="UP000283587"/>
    </source>
</evidence>
<dbReference type="InterPro" id="IPR050739">
    <property type="entry name" value="MFP"/>
</dbReference>
<keyword evidence="6" id="KW-1185">Reference proteome</keyword>
<feature type="domain" description="CzcB-like barrel-sandwich hybrid" evidence="3">
    <location>
        <begin position="81"/>
        <end position="302"/>
    </location>
</feature>